<name>A0A7I7M7Q7_9MYCO</name>
<dbReference type="InterPro" id="IPR003838">
    <property type="entry name" value="ABC3_permease_C"/>
</dbReference>
<proteinExistence type="inferred from homology"/>
<feature type="transmembrane region" description="Helical" evidence="7">
    <location>
        <begin position="445"/>
        <end position="467"/>
    </location>
</feature>
<feature type="domain" description="ABC3 transporter permease C-terminal" evidence="8">
    <location>
        <begin position="727"/>
        <end position="845"/>
    </location>
</feature>
<dbReference type="GO" id="GO:0005886">
    <property type="term" value="C:plasma membrane"/>
    <property type="evidence" value="ECO:0007669"/>
    <property type="project" value="UniProtKB-SubCell"/>
</dbReference>
<dbReference type="EMBL" id="AP022574">
    <property type="protein sequence ID" value="BBX68224.1"/>
    <property type="molecule type" value="Genomic_DNA"/>
</dbReference>
<comment type="similarity">
    <text evidence="6">Belongs to the ABC-4 integral membrane protein family.</text>
</comment>
<keyword evidence="10" id="KW-1185">Reference proteome</keyword>
<evidence type="ECO:0000256" key="5">
    <source>
        <dbReference type="ARBA" id="ARBA00023136"/>
    </source>
</evidence>
<gene>
    <name evidence="9" type="ORF">MPSYJ_16850</name>
</gene>
<evidence type="ECO:0000256" key="3">
    <source>
        <dbReference type="ARBA" id="ARBA00022692"/>
    </source>
</evidence>
<sequence length="853" mass="88223">MTRRLRAQWLSFRRIHLAALVADWRRTSLSVIGVAIGVTVVLGVLILKSELVRPFDSFGPSLVNAAGVGVIEVTPNVEGRLPFGVVERLRTEVTGAEAVIPIVGSLTPVRAANGSHGFFLLGGSCQIELLVGPFDCERRARTDPPAAGPGVPLQIPAVIAERDDLHPGDEVRIPGLTPGSAHVGWTFAEFERVKGINDGYVLLAPSAELAARLLGAPGYVTAAFVVPGADASNVAADVDRVVAGVATAGPPRPQLPAVFENSKQSLDLVALAGIVVGILIAVNTILLAVEDRRTVMGTIGAIGAGPVGLFGGMMGEGAVVGVLGGLLGAPSGFLLGAYLVDRFGQSMLAGSGATITAPVTPDLVVTAAAAGAICGILAMSGPAARLIRAGPLASMASVGGMQRERRIALWPLLAGTSLLAGAVAASTVFSHGPWPVRVGVDAMTVGLWGVALTTVSIAPRAAGPLIALITTARPALGRLLSADFRRYALLFALSAALLAEAASLAIGSQSMQLLGTQQIAAQKAARLPAALLISPQSVLDQRDGRLTEGTYQLIADAADGRSVSSRWRSTIQSGTQSRLVAGVAPGDWYSTALYEPDAPDSFWTGLTRGAVGLSEIAASRLGVDAGDTVQLPTVAGPKTFDVAGIFRPRMVNDAAVGDIVLVSAPLARTDWAAQRDQVAVAYSSAAEAAAHRGDFTELGAGLRVYDNDQWRSEATRGITRFLQPFTIAGYVVMAAAGVSVLNVFVLGLVQRTRERAVLRAVGATSRQEQLVIVANAILLASMVAVLAVLGGIGLTYLWSLGSPVYYGIAIDWGVPTLPLRIGVAAVFGLVLAAALYPVIRSRRLETAEVLRNS</sequence>
<evidence type="ECO:0000313" key="10">
    <source>
        <dbReference type="Proteomes" id="UP000466514"/>
    </source>
</evidence>
<comment type="subcellular location">
    <subcellularLocation>
        <location evidence="1">Cell membrane</location>
        <topology evidence="1">Multi-pass membrane protein</topology>
    </subcellularLocation>
</comment>
<feature type="domain" description="ABC3 transporter permease C-terminal" evidence="8">
    <location>
        <begin position="269"/>
        <end position="390"/>
    </location>
</feature>
<feature type="transmembrane region" description="Helical" evidence="7">
    <location>
        <begin position="487"/>
        <end position="507"/>
    </location>
</feature>
<feature type="transmembrane region" description="Helical" evidence="7">
    <location>
        <begin position="407"/>
        <end position="425"/>
    </location>
</feature>
<feature type="transmembrane region" description="Helical" evidence="7">
    <location>
        <begin position="727"/>
        <end position="749"/>
    </location>
</feature>
<evidence type="ECO:0000313" key="9">
    <source>
        <dbReference type="EMBL" id="BBX68224.1"/>
    </source>
</evidence>
<evidence type="ECO:0000259" key="8">
    <source>
        <dbReference type="Pfam" id="PF02687"/>
    </source>
</evidence>
<evidence type="ECO:0000256" key="7">
    <source>
        <dbReference type="SAM" id="Phobius"/>
    </source>
</evidence>
<keyword evidence="4 7" id="KW-1133">Transmembrane helix</keyword>
<evidence type="ECO:0000256" key="6">
    <source>
        <dbReference type="ARBA" id="ARBA00038076"/>
    </source>
</evidence>
<feature type="transmembrane region" description="Helical" evidence="7">
    <location>
        <begin position="770"/>
        <end position="797"/>
    </location>
</feature>
<keyword evidence="3 7" id="KW-0812">Transmembrane</keyword>
<dbReference type="Pfam" id="PF02687">
    <property type="entry name" value="FtsX"/>
    <property type="match status" value="2"/>
</dbReference>
<dbReference type="GO" id="GO:0022857">
    <property type="term" value="F:transmembrane transporter activity"/>
    <property type="evidence" value="ECO:0007669"/>
    <property type="project" value="TreeGrafter"/>
</dbReference>
<keyword evidence="5 7" id="KW-0472">Membrane</keyword>
<organism evidence="9 10">
    <name type="scientific">Mycolicibacterium psychrotolerans</name>
    <dbReference type="NCBI Taxonomy" id="216929"/>
    <lineage>
        <taxon>Bacteria</taxon>
        <taxon>Bacillati</taxon>
        <taxon>Actinomycetota</taxon>
        <taxon>Actinomycetes</taxon>
        <taxon>Mycobacteriales</taxon>
        <taxon>Mycobacteriaceae</taxon>
        <taxon>Mycolicibacterium</taxon>
    </lineage>
</organism>
<feature type="transmembrane region" description="Helical" evidence="7">
    <location>
        <begin position="319"/>
        <end position="340"/>
    </location>
</feature>
<dbReference type="KEGG" id="mpsc:MPSYJ_16850"/>
<feature type="transmembrane region" description="Helical" evidence="7">
    <location>
        <begin position="817"/>
        <end position="839"/>
    </location>
</feature>
<evidence type="ECO:0000256" key="2">
    <source>
        <dbReference type="ARBA" id="ARBA00022475"/>
    </source>
</evidence>
<protein>
    <recommendedName>
        <fullName evidence="8">ABC3 transporter permease C-terminal domain-containing protein</fullName>
    </recommendedName>
</protein>
<dbReference type="PANTHER" id="PTHR30572">
    <property type="entry name" value="MEMBRANE COMPONENT OF TRANSPORTER-RELATED"/>
    <property type="match status" value="1"/>
</dbReference>
<dbReference type="PANTHER" id="PTHR30572:SF4">
    <property type="entry name" value="ABC TRANSPORTER PERMEASE YTRF"/>
    <property type="match status" value="1"/>
</dbReference>
<feature type="transmembrane region" description="Helical" evidence="7">
    <location>
        <begin position="363"/>
        <end position="387"/>
    </location>
</feature>
<feature type="transmembrane region" description="Helical" evidence="7">
    <location>
        <begin position="29"/>
        <end position="47"/>
    </location>
</feature>
<evidence type="ECO:0000256" key="1">
    <source>
        <dbReference type="ARBA" id="ARBA00004651"/>
    </source>
</evidence>
<accession>A0A7I7M7Q7</accession>
<evidence type="ECO:0000256" key="4">
    <source>
        <dbReference type="ARBA" id="ARBA00022989"/>
    </source>
</evidence>
<dbReference type="Proteomes" id="UP000466514">
    <property type="component" value="Chromosome"/>
</dbReference>
<reference evidence="9 10" key="1">
    <citation type="journal article" date="2019" name="Emerg. Microbes Infect.">
        <title>Comprehensive subspecies identification of 175 nontuberculous mycobacteria species based on 7547 genomic profiles.</title>
        <authorList>
            <person name="Matsumoto Y."/>
            <person name="Kinjo T."/>
            <person name="Motooka D."/>
            <person name="Nabeya D."/>
            <person name="Jung N."/>
            <person name="Uechi K."/>
            <person name="Horii T."/>
            <person name="Iida T."/>
            <person name="Fujita J."/>
            <person name="Nakamura S."/>
        </authorList>
    </citation>
    <scope>NUCLEOTIDE SEQUENCE [LARGE SCALE GENOMIC DNA]</scope>
    <source>
        <strain evidence="9 10">JCM 13323</strain>
    </source>
</reference>
<dbReference type="AlphaFoldDB" id="A0A7I7M7Q7"/>
<feature type="transmembrane region" description="Helical" evidence="7">
    <location>
        <begin position="268"/>
        <end position="289"/>
    </location>
</feature>
<keyword evidence="2" id="KW-1003">Cell membrane</keyword>
<dbReference type="RefSeq" id="WP_163721569.1">
    <property type="nucleotide sequence ID" value="NZ_AP022574.1"/>
</dbReference>
<dbReference type="InterPro" id="IPR050250">
    <property type="entry name" value="Macrolide_Exporter_MacB"/>
</dbReference>